<feature type="compositionally biased region" description="Basic and acidic residues" evidence="1">
    <location>
        <begin position="148"/>
        <end position="159"/>
    </location>
</feature>
<evidence type="ECO:0008006" key="4">
    <source>
        <dbReference type="Google" id="ProtNLM"/>
    </source>
</evidence>
<feature type="compositionally biased region" description="Low complexity" evidence="1">
    <location>
        <begin position="204"/>
        <end position="219"/>
    </location>
</feature>
<proteinExistence type="predicted"/>
<gene>
    <name evidence="2" type="ORF">PCOR1329_LOCUS29351</name>
</gene>
<evidence type="ECO:0000313" key="3">
    <source>
        <dbReference type="Proteomes" id="UP001189429"/>
    </source>
</evidence>
<feature type="region of interest" description="Disordered" evidence="1">
    <location>
        <begin position="305"/>
        <end position="332"/>
    </location>
</feature>
<accession>A0ABN9SFK1</accession>
<evidence type="ECO:0000313" key="2">
    <source>
        <dbReference type="EMBL" id="CAK0830838.1"/>
    </source>
</evidence>
<name>A0ABN9SFK1_9DINO</name>
<dbReference type="Proteomes" id="UP001189429">
    <property type="component" value="Unassembled WGS sequence"/>
</dbReference>
<feature type="region of interest" description="Disordered" evidence="1">
    <location>
        <begin position="73"/>
        <end position="234"/>
    </location>
</feature>
<feature type="compositionally biased region" description="Low complexity" evidence="1">
    <location>
        <begin position="99"/>
        <end position="125"/>
    </location>
</feature>
<dbReference type="Gene3D" id="3.30.830.10">
    <property type="entry name" value="Metalloenzyme, LuxS/M16 peptidase-like"/>
    <property type="match status" value="1"/>
</dbReference>
<feature type="compositionally biased region" description="Low complexity" evidence="1">
    <location>
        <begin position="406"/>
        <end position="436"/>
    </location>
</feature>
<organism evidence="2 3">
    <name type="scientific">Prorocentrum cordatum</name>
    <dbReference type="NCBI Taxonomy" id="2364126"/>
    <lineage>
        <taxon>Eukaryota</taxon>
        <taxon>Sar</taxon>
        <taxon>Alveolata</taxon>
        <taxon>Dinophyceae</taxon>
        <taxon>Prorocentrales</taxon>
        <taxon>Prorocentraceae</taxon>
        <taxon>Prorocentrum</taxon>
    </lineage>
</organism>
<evidence type="ECO:0000256" key="1">
    <source>
        <dbReference type="SAM" id="MobiDB-lite"/>
    </source>
</evidence>
<feature type="region of interest" description="Disordered" evidence="1">
    <location>
        <begin position="395"/>
        <end position="441"/>
    </location>
</feature>
<dbReference type="EMBL" id="CAUYUJ010011046">
    <property type="protein sequence ID" value="CAK0830838.1"/>
    <property type="molecule type" value="Genomic_DNA"/>
</dbReference>
<comment type="caution">
    <text evidence="2">The sequence shown here is derived from an EMBL/GenBank/DDBJ whole genome shotgun (WGS) entry which is preliminary data.</text>
</comment>
<reference evidence="2" key="1">
    <citation type="submission" date="2023-10" db="EMBL/GenBank/DDBJ databases">
        <authorList>
            <person name="Chen Y."/>
            <person name="Shah S."/>
            <person name="Dougan E. K."/>
            <person name="Thang M."/>
            <person name="Chan C."/>
        </authorList>
    </citation>
    <scope>NUCLEOTIDE SEQUENCE [LARGE SCALE GENOMIC DNA]</scope>
</reference>
<protein>
    <recommendedName>
        <fullName evidence="4">SAP domain-containing protein</fullName>
    </recommendedName>
</protein>
<sequence>MVADKYPFPTKLLMVDFRLGDSASKPILSLLEATGMCMCPGGDLSQGIPLARRNNTLSFNAKTFRTTMEAKGFAASANANEQQEEDFMPSPGASGRGGPAAAAPLGPAAAAAPAGPAQPAAGRPTRGAERVARRPVPQRGGQQIALHPESRVEDARATLRELGAPIHGRKGELRAGASDAGRRLTAQQNRMKKLERRREESAQGGPAIAPRAVAGPAAPSDAERTSGNWADIGGEEPPAADIFATTLVMVDRGTLVFNAVSMPTSAVKDCAVASASSFMEGTHLAAADIKADGEPAILNPVEEVRKKQSKSAKLGEKRGNLTDSQGTGAIKAPSRRFQAQLWTCKFHLEKRCGMRITAEAPIWRWLTRYVSWATGPKPWELRPRTQRPLPMVVPTAAEQKAKAEAEAAAAPGSPRQGAPGQGAQPAAGGEEGSPPEAKLDGATRGLRGVFDLKATDVIGQGRHSHLKRDGLRPMHGDVMLRPNAEHIEGLIYAMGMEEAKLAKVYGLNVKKESGENSVVDLGTKAHPEARFEHLRDLAGIVDCAEMGKHKELEAFSVAASASWARQGLLATLLAQGATPSSATTSCELGACSPKTTCLVGVRRDAAEIMLESNGKEKKERVLTALSAALDGAVERGAGRRCQRRPFVEALPALPPACPRRRAADFPSDDVSVGSVAYTARLPGVAVGDVLAITALDVLGRFLTGLSSSPLEQEFVQCEPPVASGITCEVNTTAEPYVAVELQGVPFRASPAERRASKKLGGGPEDAFQPLETGDPLLDKFAPNCEFAAAPSLPSGPTSGVINT</sequence>
<keyword evidence="3" id="KW-1185">Reference proteome</keyword>